<protein>
    <submittedName>
        <fullName evidence="1">Uncharacterized protein</fullName>
    </submittedName>
</protein>
<dbReference type="AlphaFoldDB" id="A0A7C8ZPK7"/>
<proteinExistence type="predicted"/>
<evidence type="ECO:0000313" key="1">
    <source>
        <dbReference type="EMBL" id="MBA4648036.1"/>
    </source>
</evidence>
<organism evidence="1">
    <name type="scientific">Opuntia streptacantha</name>
    <name type="common">Prickly pear cactus</name>
    <name type="synonym">Opuntia cardona</name>
    <dbReference type="NCBI Taxonomy" id="393608"/>
    <lineage>
        <taxon>Eukaryota</taxon>
        <taxon>Viridiplantae</taxon>
        <taxon>Streptophyta</taxon>
        <taxon>Embryophyta</taxon>
        <taxon>Tracheophyta</taxon>
        <taxon>Spermatophyta</taxon>
        <taxon>Magnoliopsida</taxon>
        <taxon>eudicotyledons</taxon>
        <taxon>Gunneridae</taxon>
        <taxon>Pentapetalae</taxon>
        <taxon>Caryophyllales</taxon>
        <taxon>Cactineae</taxon>
        <taxon>Cactaceae</taxon>
        <taxon>Opuntioideae</taxon>
        <taxon>Opuntia</taxon>
    </lineage>
</organism>
<name>A0A7C8ZPK7_OPUST</name>
<reference evidence="1" key="1">
    <citation type="journal article" date="2013" name="J. Plant Res.">
        <title>Effect of fungi and light on seed germination of three Opuntia species from semiarid lands of central Mexico.</title>
        <authorList>
            <person name="Delgado-Sanchez P."/>
            <person name="Jimenez-Bremont J.F."/>
            <person name="Guerrero-Gonzalez Mde L."/>
            <person name="Flores J."/>
        </authorList>
    </citation>
    <scope>NUCLEOTIDE SEQUENCE</scope>
    <source>
        <tissue evidence="1">Cladode</tissue>
    </source>
</reference>
<dbReference type="EMBL" id="GISG01153419">
    <property type="protein sequence ID" value="MBA4648036.1"/>
    <property type="molecule type" value="Transcribed_RNA"/>
</dbReference>
<accession>A0A7C8ZPK7</accession>
<sequence length="99" mass="11437">MLNGTKLTFWWHTASSELGRLREKREKEHDWRTLGELFDGIIGISEGKKCNILGQKLKAKDELGFLKLGEVVWRGERKWRIEWRDGHENGNGGTQAMNG</sequence>
<reference evidence="1" key="2">
    <citation type="submission" date="2020-07" db="EMBL/GenBank/DDBJ databases">
        <authorList>
            <person name="Vera ALvarez R."/>
            <person name="Arias-Moreno D.M."/>
            <person name="Jimenez-Jacinto V."/>
            <person name="Jimenez-Bremont J.F."/>
            <person name="Swaminathan K."/>
            <person name="Moose S.P."/>
            <person name="Guerrero-Gonzalez M.L."/>
            <person name="Marino-Ramirez L."/>
            <person name="Landsman D."/>
            <person name="Rodriguez-Kessler M."/>
            <person name="Delgado-Sanchez P."/>
        </authorList>
    </citation>
    <scope>NUCLEOTIDE SEQUENCE</scope>
    <source>
        <tissue evidence="1">Cladode</tissue>
    </source>
</reference>